<dbReference type="EMBL" id="BONG01000153">
    <property type="protein sequence ID" value="GIF94900.1"/>
    <property type="molecule type" value="Genomic_DNA"/>
</dbReference>
<dbReference type="Proteomes" id="UP000619293">
    <property type="component" value="Unassembled WGS sequence"/>
</dbReference>
<keyword evidence="2" id="KW-1185">Reference proteome</keyword>
<protein>
    <submittedName>
        <fullName evidence="1">Uncharacterized protein</fullName>
    </submittedName>
</protein>
<dbReference type="AlphaFoldDB" id="A0A8J3NW78"/>
<gene>
    <name evidence="1" type="ORF">Cch02nite_83440</name>
</gene>
<name>A0A8J3NW78_9ACTN</name>
<organism evidence="1 2">
    <name type="scientific">Catellatospora chokoriensis</name>
    <dbReference type="NCBI Taxonomy" id="310353"/>
    <lineage>
        <taxon>Bacteria</taxon>
        <taxon>Bacillati</taxon>
        <taxon>Actinomycetota</taxon>
        <taxon>Actinomycetes</taxon>
        <taxon>Micromonosporales</taxon>
        <taxon>Micromonosporaceae</taxon>
        <taxon>Catellatospora</taxon>
    </lineage>
</organism>
<comment type="caution">
    <text evidence="1">The sequence shown here is derived from an EMBL/GenBank/DDBJ whole genome shotgun (WGS) entry which is preliminary data.</text>
</comment>
<accession>A0A8J3NW78</accession>
<reference evidence="1 2" key="1">
    <citation type="submission" date="2021-01" db="EMBL/GenBank/DDBJ databases">
        <title>Whole genome shotgun sequence of Catellatospora chokoriensis NBRC 107358.</title>
        <authorList>
            <person name="Komaki H."/>
            <person name="Tamura T."/>
        </authorList>
    </citation>
    <scope>NUCLEOTIDE SEQUENCE [LARGE SCALE GENOMIC DNA]</scope>
    <source>
        <strain evidence="1 2">NBRC 107358</strain>
    </source>
</reference>
<sequence>MNRPIIEPGSDMYTQLFQVVDWISYELADEHTDRQLLVEAVQEHLADMARRWDRNQRARRSMTAIATGPGAVVIQAGGDIRGTFRD</sequence>
<evidence type="ECO:0000313" key="1">
    <source>
        <dbReference type="EMBL" id="GIF94900.1"/>
    </source>
</evidence>
<dbReference type="RefSeq" id="WP_191844048.1">
    <property type="nucleotide sequence ID" value="NZ_BAAALB010000072.1"/>
</dbReference>
<proteinExistence type="predicted"/>
<evidence type="ECO:0000313" key="2">
    <source>
        <dbReference type="Proteomes" id="UP000619293"/>
    </source>
</evidence>